<dbReference type="PANTHER" id="PTHR47640:SF5">
    <property type="entry name" value="RRM DOMAIN-CONTAINING PROTEIN"/>
    <property type="match status" value="1"/>
</dbReference>
<evidence type="ECO:0000313" key="4">
    <source>
        <dbReference type="EMBL" id="OBA25552.1"/>
    </source>
</evidence>
<organism evidence="4 5">
    <name type="scientific">Hanseniaspora valbyensis NRRL Y-1626</name>
    <dbReference type="NCBI Taxonomy" id="766949"/>
    <lineage>
        <taxon>Eukaryota</taxon>
        <taxon>Fungi</taxon>
        <taxon>Dikarya</taxon>
        <taxon>Ascomycota</taxon>
        <taxon>Saccharomycotina</taxon>
        <taxon>Saccharomycetes</taxon>
        <taxon>Saccharomycodales</taxon>
        <taxon>Saccharomycodaceae</taxon>
        <taxon>Hanseniaspora</taxon>
    </lineage>
</organism>
<keyword evidence="5" id="KW-1185">Reference proteome</keyword>
<feature type="non-terminal residue" evidence="4">
    <location>
        <position position="117"/>
    </location>
</feature>
<dbReference type="SMART" id="SM00360">
    <property type="entry name" value="RRM"/>
    <property type="match status" value="1"/>
</dbReference>
<dbReference type="PROSITE" id="PS50102">
    <property type="entry name" value="RRM"/>
    <property type="match status" value="1"/>
</dbReference>
<protein>
    <recommendedName>
        <fullName evidence="3">RRM domain-containing protein</fullName>
    </recommendedName>
</protein>
<dbReference type="GO" id="GO:0043488">
    <property type="term" value="P:regulation of mRNA stability"/>
    <property type="evidence" value="ECO:0007669"/>
    <property type="project" value="TreeGrafter"/>
</dbReference>
<dbReference type="AlphaFoldDB" id="A0A1B7T9Y6"/>
<dbReference type="Proteomes" id="UP000092321">
    <property type="component" value="Unassembled WGS sequence"/>
</dbReference>
<feature type="domain" description="RRM" evidence="3">
    <location>
        <begin position="36"/>
        <end position="114"/>
    </location>
</feature>
<evidence type="ECO:0000256" key="2">
    <source>
        <dbReference type="PROSITE-ProRule" id="PRU00176"/>
    </source>
</evidence>
<sequence length="117" mass="12856">MALEQLNEKTIEGYEVQVKKAFKNLSASNASSEPKFNVFVGDLNTDVDDDVLINFFKELEGFVSANVMWDMGTGNNRGYGFVTFNTQESAQAAIDAKNGQELNGKAILCNHAAKKEN</sequence>
<dbReference type="GO" id="GO:0000184">
    <property type="term" value="P:nuclear-transcribed mRNA catabolic process, nonsense-mediated decay"/>
    <property type="evidence" value="ECO:0007669"/>
    <property type="project" value="TreeGrafter"/>
</dbReference>
<dbReference type="InterPro" id="IPR012677">
    <property type="entry name" value="Nucleotide-bd_a/b_plait_sf"/>
</dbReference>
<dbReference type="GO" id="GO:0003729">
    <property type="term" value="F:mRNA binding"/>
    <property type="evidence" value="ECO:0007669"/>
    <property type="project" value="InterPro"/>
</dbReference>
<dbReference type="Gene3D" id="3.30.70.330">
    <property type="match status" value="1"/>
</dbReference>
<dbReference type="InterPro" id="IPR035979">
    <property type="entry name" value="RBD_domain_sf"/>
</dbReference>
<keyword evidence="1 2" id="KW-0694">RNA-binding</keyword>
<evidence type="ECO:0000313" key="5">
    <source>
        <dbReference type="Proteomes" id="UP000092321"/>
    </source>
</evidence>
<comment type="caution">
    <text evidence="4">The sequence shown here is derived from an EMBL/GenBank/DDBJ whole genome shotgun (WGS) entry which is preliminary data.</text>
</comment>
<evidence type="ECO:0000259" key="3">
    <source>
        <dbReference type="PROSITE" id="PS50102"/>
    </source>
</evidence>
<dbReference type="EMBL" id="LXPE01000074">
    <property type="protein sequence ID" value="OBA25552.1"/>
    <property type="molecule type" value="Genomic_DNA"/>
</dbReference>
<dbReference type="PANTHER" id="PTHR47640">
    <property type="entry name" value="TRNA SELENOCYSTEINE 1-ASSOCIATED PROTEIN 1-RELATED-RELATED"/>
    <property type="match status" value="1"/>
</dbReference>
<gene>
    <name evidence="4" type="ORF">HANVADRAFT_26863</name>
</gene>
<dbReference type="SUPFAM" id="SSF54928">
    <property type="entry name" value="RNA-binding domain, RBD"/>
    <property type="match status" value="1"/>
</dbReference>
<dbReference type="InterPro" id="IPR000504">
    <property type="entry name" value="RRM_dom"/>
</dbReference>
<dbReference type="GO" id="GO:0010494">
    <property type="term" value="C:cytoplasmic stress granule"/>
    <property type="evidence" value="ECO:0007669"/>
    <property type="project" value="TreeGrafter"/>
</dbReference>
<reference evidence="5" key="1">
    <citation type="journal article" date="2016" name="Proc. Natl. Acad. Sci. U.S.A.">
        <title>Comparative genomics of biotechnologically important yeasts.</title>
        <authorList>
            <person name="Riley R."/>
            <person name="Haridas S."/>
            <person name="Wolfe K.H."/>
            <person name="Lopes M.R."/>
            <person name="Hittinger C.T."/>
            <person name="Goeker M."/>
            <person name="Salamov A.A."/>
            <person name="Wisecaver J.H."/>
            <person name="Long T.M."/>
            <person name="Calvey C.H."/>
            <person name="Aerts A.L."/>
            <person name="Barry K.W."/>
            <person name="Choi C."/>
            <person name="Clum A."/>
            <person name="Coughlan A.Y."/>
            <person name="Deshpande S."/>
            <person name="Douglass A.P."/>
            <person name="Hanson S.J."/>
            <person name="Klenk H.-P."/>
            <person name="LaButti K.M."/>
            <person name="Lapidus A."/>
            <person name="Lindquist E.A."/>
            <person name="Lipzen A.M."/>
            <person name="Meier-Kolthoff J.P."/>
            <person name="Ohm R.A."/>
            <person name="Otillar R.P."/>
            <person name="Pangilinan J.L."/>
            <person name="Peng Y."/>
            <person name="Rokas A."/>
            <person name="Rosa C.A."/>
            <person name="Scheuner C."/>
            <person name="Sibirny A.A."/>
            <person name="Slot J.C."/>
            <person name="Stielow J.B."/>
            <person name="Sun H."/>
            <person name="Kurtzman C.P."/>
            <person name="Blackwell M."/>
            <person name="Grigoriev I.V."/>
            <person name="Jeffries T.W."/>
        </authorList>
    </citation>
    <scope>NUCLEOTIDE SEQUENCE [LARGE SCALE GENOMIC DNA]</scope>
    <source>
        <strain evidence="5">NRRL Y-1626</strain>
    </source>
</reference>
<accession>A0A1B7T9Y6</accession>
<proteinExistence type="predicted"/>
<name>A0A1B7T9Y6_9ASCO</name>
<dbReference type="GO" id="GO:0034063">
    <property type="term" value="P:stress granule assembly"/>
    <property type="evidence" value="ECO:0007669"/>
    <property type="project" value="TreeGrafter"/>
</dbReference>
<dbReference type="InterPro" id="IPR050825">
    <property type="entry name" value="RBM42_RBP45_47-like"/>
</dbReference>
<evidence type="ECO:0000256" key="1">
    <source>
        <dbReference type="ARBA" id="ARBA00022884"/>
    </source>
</evidence>
<dbReference type="OrthoDB" id="3971013at2759"/>
<dbReference type="Pfam" id="PF00076">
    <property type="entry name" value="RRM_1"/>
    <property type="match status" value="1"/>
</dbReference>